<dbReference type="KEGG" id="qsa:O6P43_001236"/>
<dbReference type="Proteomes" id="UP001163823">
    <property type="component" value="Chromosome 1"/>
</dbReference>
<evidence type="ECO:0000313" key="8">
    <source>
        <dbReference type="Proteomes" id="UP001163823"/>
    </source>
</evidence>
<protein>
    <submittedName>
        <fullName evidence="7">Protein CHROMATIN REMODELING 4</fullName>
    </submittedName>
</protein>
<comment type="caution">
    <text evidence="7">The sequence shown here is derived from an EMBL/GenBank/DDBJ whole genome shotgun (WGS) entry which is preliminary data.</text>
</comment>
<dbReference type="Gene3D" id="3.30.40.10">
    <property type="entry name" value="Zinc/RING finger domain, C3HC4 (zinc finger)"/>
    <property type="match status" value="1"/>
</dbReference>
<dbReference type="Pfam" id="PF00628">
    <property type="entry name" value="PHD"/>
    <property type="match status" value="1"/>
</dbReference>
<dbReference type="InterPro" id="IPR013083">
    <property type="entry name" value="Znf_RING/FYVE/PHD"/>
</dbReference>
<dbReference type="AlphaFoldDB" id="A0AAD7QJS7"/>
<dbReference type="InterPro" id="IPR001965">
    <property type="entry name" value="Znf_PHD"/>
</dbReference>
<dbReference type="PANTHER" id="PTHR24102:SF28">
    <property type="entry name" value="PHD-TYPE DOMAIN-CONTAINING PROTEIN"/>
    <property type="match status" value="1"/>
</dbReference>
<reference evidence="7 8" key="1">
    <citation type="journal article" date="2023" name="Science">
        <title>Elucidation of the pathway for biosynthesis of saponin adjuvants from the soapbark tree.</title>
        <authorList>
            <person name="Reed J."/>
            <person name="Orme A."/>
            <person name="El-Demerdash A."/>
            <person name="Owen C."/>
            <person name="Martin L.B.B."/>
            <person name="Misra R.C."/>
            <person name="Kikuchi S."/>
            <person name="Rejzek M."/>
            <person name="Martin A.C."/>
            <person name="Harkess A."/>
            <person name="Leebens-Mack J."/>
            <person name="Louveau T."/>
            <person name="Stephenson M.J."/>
            <person name="Osbourn A."/>
        </authorList>
    </citation>
    <scope>NUCLEOTIDE SEQUENCE [LARGE SCALE GENOMIC DNA]</scope>
    <source>
        <strain evidence="7">S10</strain>
    </source>
</reference>
<feature type="compositionally biased region" description="Basic and acidic residues" evidence="5">
    <location>
        <begin position="25"/>
        <end position="60"/>
    </location>
</feature>
<keyword evidence="1" id="KW-0479">Metal-binding</keyword>
<sequence>MDNEKIAGILVYQRKKKLNPSGESMSKDKKDLSSNLESEKGKTGAHLDHTKHHIGEDGVYQRKKKRNPSGKRMSKDKKSVSASLECEKSQTGGHLDLTKRPIGEDGYYYECVVCDEGGDLICCDTCPSTYHIQCLDPPVETVPEGNWQCPNCLDDDDLSKPIIHFKKPISKEHALLAK</sequence>
<keyword evidence="2 4" id="KW-0863">Zinc-finger</keyword>
<evidence type="ECO:0000256" key="5">
    <source>
        <dbReference type="SAM" id="MobiDB-lite"/>
    </source>
</evidence>
<feature type="region of interest" description="Disordered" evidence="5">
    <location>
        <begin position="14"/>
        <end position="87"/>
    </location>
</feature>
<keyword evidence="8" id="KW-1185">Reference proteome</keyword>
<evidence type="ECO:0000256" key="4">
    <source>
        <dbReference type="PROSITE-ProRule" id="PRU00146"/>
    </source>
</evidence>
<dbReference type="PANTHER" id="PTHR24102">
    <property type="entry name" value="PHD FINGER PROTEIN"/>
    <property type="match status" value="1"/>
</dbReference>
<dbReference type="SUPFAM" id="SSF57903">
    <property type="entry name" value="FYVE/PHD zinc finger"/>
    <property type="match status" value="1"/>
</dbReference>
<dbReference type="InterPro" id="IPR019787">
    <property type="entry name" value="Znf_PHD-finger"/>
</dbReference>
<dbReference type="InterPro" id="IPR019786">
    <property type="entry name" value="Zinc_finger_PHD-type_CS"/>
</dbReference>
<dbReference type="GO" id="GO:0008270">
    <property type="term" value="F:zinc ion binding"/>
    <property type="evidence" value="ECO:0007669"/>
    <property type="project" value="UniProtKB-KW"/>
</dbReference>
<keyword evidence="3" id="KW-0862">Zinc</keyword>
<accession>A0AAD7QJS7</accession>
<dbReference type="CDD" id="cd15532">
    <property type="entry name" value="PHD2_CHD_II"/>
    <property type="match status" value="1"/>
</dbReference>
<name>A0AAD7QJS7_QUISA</name>
<dbReference type="SMART" id="SM00249">
    <property type="entry name" value="PHD"/>
    <property type="match status" value="1"/>
</dbReference>
<feature type="domain" description="PHD-type" evidence="6">
    <location>
        <begin position="108"/>
        <end position="155"/>
    </location>
</feature>
<dbReference type="PROSITE" id="PS01359">
    <property type="entry name" value="ZF_PHD_1"/>
    <property type="match status" value="1"/>
</dbReference>
<organism evidence="7 8">
    <name type="scientific">Quillaja saponaria</name>
    <name type="common">Soap bark tree</name>
    <dbReference type="NCBI Taxonomy" id="32244"/>
    <lineage>
        <taxon>Eukaryota</taxon>
        <taxon>Viridiplantae</taxon>
        <taxon>Streptophyta</taxon>
        <taxon>Embryophyta</taxon>
        <taxon>Tracheophyta</taxon>
        <taxon>Spermatophyta</taxon>
        <taxon>Magnoliopsida</taxon>
        <taxon>eudicotyledons</taxon>
        <taxon>Gunneridae</taxon>
        <taxon>Pentapetalae</taxon>
        <taxon>rosids</taxon>
        <taxon>fabids</taxon>
        <taxon>Fabales</taxon>
        <taxon>Quillajaceae</taxon>
        <taxon>Quillaja</taxon>
    </lineage>
</organism>
<dbReference type="EMBL" id="JARAOO010000001">
    <property type="protein sequence ID" value="KAJ7982065.1"/>
    <property type="molecule type" value="Genomic_DNA"/>
</dbReference>
<evidence type="ECO:0000256" key="1">
    <source>
        <dbReference type="ARBA" id="ARBA00022723"/>
    </source>
</evidence>
<proteinExistence type="predicted"/>
<gene>
    <name evidence="7" type="ORF">O6P43_001236</name>
</gene>
<evidence type="ECO:0000259" key="6">
    <source>
        <dbReference type="PROSITE" id="PS50016"/>
    </source>
</evidence>
<dbReference type="EMBL" id="JARAOO010000001">
    <property type="protein sequence ID" value="KAJ7982066.1"/>
    <property type="molecule type" value="Genomic_DNA"/>
</dbReference>
<dbReference type="PROSITE" id="PS50016">
    <property type="entry name" value="ZF_PHD_2"/>
    <property type="match status" value="1"/>
</dbReference>
<evidence type="ECO:0000256" key="3">
    <source>
        <dbReference type="ARBA" id="ARBA00022833"/>
    </source>
</evidence>
<evidence type="ECO:0000256" key="2">
    <source>
        <dbReference type="ARBA" id="ARBA00022771"/>
    </source>
</evidence>
<evidence type="ECO:0000313" key="7">
    <source>
        <dbReference type="EMBL" id="KAJ7982066.1"/>
    </source>
</evidence>
<feature type="compositionally biased region" description="Basic residues" evidence="5">
    <location>
        <begin position="61"/>
        <end position="75"/>
    </location>
</feature>
<dbReference type="InterPro" id="IPR011011">
    <property type="entry name" value="Znf_FYVE_PHD"/>
</dbReference>